<evidence type="ECO:0000256" key="3">
    <source>
        <dbReference type="ARBA" id="ARBA00022840"/>
    </source>
</evidence>
<dbReference type="GO" id="GO:0005524">
    <property type="term" value="F:ATP binding"/>
    <property type="evidence" value="ECO:0007669"/>
    <property type="project" value="UniProtKB-KW"/>
</dbReference>
<dbReference type="AlphaFoldDB" id="A0A918N8I5"/>
<dbReference type="PANTHER" id="PTHR24220:SF611">
    <property type="entry name" value="ATP-BINDING COMPONENT OF ABC TRANSPORTER-RELATED"/>
    <property type="match status" value="1"/>
</dbReference>
<keyword evidence="2" id="KW-0547">Nucleotide-binding</keyword>
<dbReference type="PANTHER" id="PTHR24220">
    <property type="entry name" value="IMPORT ATP-BINDING PROTEIN"/>
    <property type="match status" value="1"/>
</dbReference>
<sequence>MTQALSIDSLRFNWPGQQAPLLRIEALTLTQGDSLFVQGASGSGKSTLLNLMAGVLVPQAGEIRLLDQPISRQRGKARDRFRADHIGYIFQQFNLLPYLSVQGNVMLPARLSRLRRQRALDQHQTLESAAAHWLSRLNIPESLWSRPVSALSVGQQQRVASARALIGSPELVIADEPTSALDQDNVDNFMKVLTEQCRSIGSSLVFVSHDRHLAAWFDQHLTLDAARNAEVAS</sequence>
<evidence type="ECO:0000313" key="5">
    <source>
        <dbReference type="EMBL" id="GGX47191.1"/>
    </source>
</evidence>
<evidence type="ECO:0000256" key="2">
    <source>
        <dbReference type="ARBA" id="ARBA00022741"/>
    </source>
</evidence>
<name>A0A918N8I5_9GAMM</name>
<dbReference type="Proteomes" id="UP000626148">
    <property type="component" value="Unassembled WGS sequence"/>
</dbReference>
<feature type="domain" description="ABC transporter" evidence="4">
    <location>
        <begin position="5"/>
        <end position="233"/>
    </location>
</feature>
<protein>
    <submittedName>
        <fullName evidence="5">Methionine ABC transporter ATP-binding protein</fullName>
    </submittedName>
</protein>
<dbReference type="InterPro" id="IPR003593">
    <property type="entry name" value="AAA+_ATPase"/>
</dbReference>
<dbReference type="InterPro" id="IPR003439">
    <property type="entry name" value="ABC_transporter-like_ATP-bd"/>
</dbReference>
<proteinExistence type="predicted"/>
<dbReference type="SMART" id="SM00382">
    <property type="entry name" value="AAA"/>
    <property type="match status" value="1"/>
</dbReference>
<dbReference type="PROSITE" id="PS50893">
    <property type="entry name" value="ABC_TRANSPORTER_2"/>
    <property type="match status" value="1"/>
</dbReference>
<reference evidence="5" key="2">
    <citation type="submission" date="2020-09" db="EMBL/GenBank/DDBJ databases">
        <authorList>
            <person name="Sun Q."/>
            <person name="Kim S."/>
        </authorList>
    </citation>
    <scope>NUCLEOTIDE SEQUENCE</scope>
    <source>
        <strain evidence="5">KCTC 22169</strain>
    </source>
</reference>
<keyword evidence="6" id="KW-1185">Reference proteome</keyword>
<evidence type="ECO:0000313" key="6">
    <source>
        <dbReference type="Proteomes" id="UP000626148"/>
    </source>
</evidence>
<gene>
    <name evidence="5" type="ORF">GCM10007392_12510</name>
</gene>
<reference evidence="5" key="1">
    <citation type="journal article" date="2014" name="Int. J. Syst. Evol. Microbiol.">
        <title>Complete genome sequence of Corynebacterium casei LMG S-19264T (=DSM 44701T), isolated from a smear-ripened cheese.</title>
        <authorList>
            <consortium name="US DOE Joint Genome Institute (JGI-PGF)"/>
            <person name="Walter F."/>
            <person name="Albersmeier A."/>
            <person name="Kalinowski J."/>
            <person name="Ruckert C."/>
        </authorList>
    </citation>
    <scope>NUCLEOTIDE SEQUENCE</scope>
    <source>
        <strain evidence="5">KCTC 22169</strain>
    </source>
</reference>
<dbReference type="InterPro" id="IPR017911">
    <property type="entry name" value="MacB-like_ATP-bd"/>
</dbReference>
<dbReference type="SUPFAM" id="SSF52540">
    <property type="entry name" value="P-loop containing nucleoside triphosphate hydrolases"/>
    <property type="match status" value="1"/>
</dbReference>
<dbReference type="InterPro" id="IPR027417">
    <property type="entry name" value="P-loop_NTPase"/>
</dbReference>
<evidence type="ECO:0000256" key="1">
    <source>
        <dbReference type="ARBA" id="ARBA00022448"/>
    </source>
</evidence>
<dbReference type="CDD" id="cd03255">
    <property type="entry name" value="ABC_MJ0796_LolCDE_FtsE"/>
    <property type="match status" value="1"/>
</dbReference>
<keyword evidence="3 5" id="KW-0067">ATP-binding</keyword>
<organism evidence="5 6">
    <name type="scientific">Saccharospirillum salsuginis</name>
    <dbReference type="NCBI Taxonomy" id="418750"/>
    <lineage>
        <taxon>Bacteria</taxon>
        <taxon>Pseudomonadati</taxon>
        <taxon>Pseudomonadota</taxon>
        <taxon>Gammaproteobacteria</taxon>
        <taxon>Oceanospirillales</taxon>
        <taxon>Saccharospirillaceae</taxon>
        <taxon>Saccharospirillum</taxon>
    </lineage>
</organism>
<accession>A0A918N8I5</accession>
<dbReference type="Pfam" id="PF00005">
    <property type="entry name" value="ABC_tran"/>
    <property type="match status" value="1"/>
</dbReference>
<dbReference type="EMBL" id="BMXR01000003">
    <property type="protein sequence ID" value="GGX47191.1"/>
    <property type="molecule type" value="Genomic_DNA"/>
</dbReference>
<dbReference type="GO" id="GO:0016887">
    <property type="term" value="F:ATP hydrolysis activity"/>
    <property type="evidence" value="ECO:0007669"/>
    <property type="project" value="InterPro"/>
</dbReference>
<keyword evidence="1" id="KW-0813">Transport</keyword>
<dbReference type="GO" id="GO:0022857">
    <property type="term" value="F:transmembrane transporter activity"/>
    <property type="evidence" value="ECO:0007669"/>
    <property type="project" value="TreeGrafter"/>
</dbReference>
<evidence type="ECO:0000259" key="4">
    <source>
        <dbReference type="PROSITE" id="PS50893"/>
    </source>
</evidence>
<dbReference type="InterPro" id="IPR015854">
    <property type="entry name" value="ABC_transpr_LolD-like"/>
</dbReference>
<dbReference type="RefSeq" id="WP_189607661.1">
    <property type="nucleotide sequence ID" value="NZ_BMXR01000003.1"/>
</dbReference>
<dbReference type="GO" id="GO:0005886">
    <property type="term" value="C:plasma membrane"/>
    <property type="evidence" value="ECO:0007669"/>
    <property type="project" value="TreeGrafter"/>
</dbReference>
<dbReference type="Gene3D" id="3.40.50.300">
    <property type="entry name" value="P-loop containing nucleotide triphosphate hydrolases"/>
    <property type="match status" value="1"/>
</dbReference>
<comment type="caution">
    <text evidence="5">The sequence shown here is derived from an EMBL/GenBank/DDBJ whole genome shotgun (WGS) entry which is preliminary data.</text>
</comment>